<dbReference type="AlphaFoldDB" id="A0A075MLE3"/>
<proteinExistence type="predicted"/>
<dbReference type="Proteomes" id="UP000028194">
    <property type="component" value="Chromosome"/>
</dbReference>
<evidence type="ECO:0000313" key="1">
    <source>
        <dbReference type="EMBL" id="AIF82241.1"/>
    </source>
</evidence>
<dbReference type="KEGG" id="nev:NTE_00159"/>
<keyword evidence="2" id="KW-1185">Reference proteome</keyword>
<sequence>MMMACARLNQKPPKFLIWQIVQSFCNLMKLHEFFVSSIGLSIYVLRLCLLDRLAKIKGTVECPACPSVIAKCINYCNVPLIVITY</sequence>
<organism evidence="1 2">
    <name type="scientific">Candidatus Nitrososphaera evergladensis SR1</name>
    <dbReference type="NCBI Taxonomy" id="1459636"/>
    <lineage>
        <taxon>Archaea</taxon>
        <taxon>Nitrososphaerota</taxon>
        <taxon>Nitrososphaeria</taxon>
        <taxon>Nitrososphaerales</taxon>
        <taxon>Nitrososphaeraceae</taxon>
        <taxon>Nitrososphaera</taxon>
    </lineage>
</organism>
<dbReference type="HOGENOM" id="CLU_2504793_0_0_2"/>
<dbReference type="EMBL" id="CP007174">
    <property type="protein sequence ID" value="AIF82241.1"/>
    <property type="molecule type" value="Genomic_DNA"/>
</dbReference>
<gene>
    <name evidence="1" type="ORF">NTE_00159</name>
</gene>
<evidence type="ECO:0000313" key="2">
    <source>
        <dbReference type="Proteomes" id="UP000028194"/>
    </source>
</evidence>
<name>A0A075MLE3_9ARCH</name>
<reference evidence="1 2" key="1">
    <citation type="journal article" date="2014" name="PLoS ONE">
        <title>Genome Sequence of Candidatus Nitrososphaera evergladensis from Group I.1b Enriched from Everglades Soil Reveals Novel Genomic Features of the Ammonia-Oxidizing Archaea.</title>
        <authorList>
            <person name="Zhalnina K.V."/>
            <person name="Dias R."/>
            <person name="Leonard M.T."/>
            <person name="Dorr de Quadros P."/>
            <person name="Camargo F.A."/>
            <person name="Drew J.C."/>
            <person name="Farmerie W.G."/>
            <person name="Daroub S.H."/>
            <person name="Triplett E.W."/>
        </authorList>
    </citation>
    <scope>NUCLEOTIDE SEQUENCE [LARGE SCALE GENOMIC DNA]</scope>
    <source>
        <strain evidence="1 2">SR1</strain>
    </source>
</reference>
<protein>
    <submittedName>
        <fullName evidence="1">Uncharacterized protein</fullName>
    </submittedName>
</protein>
<accession>A0A075MLE3</accession>